<keyword evidence="1 2" id="KW-0378">Hydrolase</keyword>
<dbReference type="Gene3D" id="3.90.226.10">
    <property type="entry name" value="2-enoyl-CoA Hydratase, Chain A, domain 1"/>
    <property type="match status" value="1"/>
</dbReference>
<dbReference type="CDD" id="cd06558">
    <property type="entry name" value="crotonase-like"/>
    <property type="match status" value="1"/>
</dbReference>
<feature type="domain" description="Enoyl-CoA hydratase/isomerase" evidence="3">
    <location>
        <begin position="61"/>
        <end position="411"/>
    </location>
</feature>
<evidence type="ECO:0000313" key="4">
    <source>
        <dbReference type="EMBL" id="CAK9876177.1"/>
    </source>
</evidence>
<dbReference type="Pfam" id="PF16113">
    <property type="entry name" value="ECH_2"/>
    <property type="match status" value="1"/>
</dbReference>
<dbReference type="InterPro" id="IPR032259">
    <property type="entry name" value="HIBYL-CoA-H"/>
</dbReference>
<dbReference type="NCBIfam" id="NF004127">
    <property type="entry name" value="PRK05617.1"/>
    <property type="match status" value="1"/>
</dbReference>
<comment type="pathway">
    <text evidence="2">Amino-acid degradation; L-valine degradation.</text>
</comment>
<dbReference type="InterPro" id="IPR029045">
    <property type="entry name" value="ClpP/crotonase-like_dom_sf"/>
</dbReference>
<dbReference type="PANTHER" id="PTHR43176">
    <property type="entry name" value="3-HYDROXYISOBUTYRYL-COA HYDROLASE-RELATED"/>
    <property type="match status" value="1"/>
</dbReference>
<dbReference type="EC" id="3.1.2.4" evidence="2"/>
<dbReference type="Proteomes" id="UP001497522">
    <property type="component" value="Chromosome 5"/>
</dbReference>
<evidence type="ECO:0000313" key="5">
    <source>
        <dbReference type="Proteomes" id="UP001497522"/>
    </source>
</evidence>
<sequence>MDYTINSVQLLSSFFISHIYFVSSNIVANLKQYIKKKKKMAVASSSVQEWVKSSVIANGLAIVTLDRPKALNAMNADMTALYKKFLDEWSGNNKVHAVLVESSSARAFSAGMDVKGVAAAVQEDLHTPLVPKAFSNEYKLICAIARYPKPYVAFMDGITMGFGIGLSGHGRFRVVTERTVLAMPENGIGLFPDVGFAHIAATTPGHGSVGTYMAMTGAKITTPADALYLGLGTHYIPSTKLESLKLALLHGDLSSNAFHAIETLLDTYKVEPETEPLLKPLLPAITACFGANLSVADTIEALKQHQVSDDSAVASWAKGALAGLAKGAPFSLCITKHHFATVVAARANADNDDLSQIEGVMRTEFRLGVRTSTRPDFIEGVRAVLIDKDQKPKWQPGSIEDIDTGDVKAVFAPFETPADELVIPDTVVL</sequence>
<reference evidence="4" key="1">
    <citation type="submission" date="2024-03" db="EMBL/GenBank/DDBJ databases">
        <authorList>
            <consortium name="ELIXIR-Norway"/>
            <consortium name="Elixir Norway"/>
        </authorList>
    </citation>
    <scope>NUCLEOTIDE SEQUENCE</scope>
</reference>
<name>A0ABP1BKQ8_9BRYO</name>
<protein>
    <recommendedName>
        <fullName evidence="2">3-hydroxyisobutyryl-CoA hydrolase</fullName>
        <shortName evidence="2">HIB-CoA hydrolase</shortName>
        <shortName evidence="2">HIBYL-CoA-H</shortName>
        <ecNumber evidence="2">3.1.2.4</ecNumber>
    </recommendedName>
    <alternativeName>
        <fullName evidence="2">3-hydroxyisobutyryl-coenzyme A hydrolase</fullName>
    </alternativeName>
</protein>
<comment type="similarity">
    <text evidence="2">Belongs to the enoyl-CoA hydratase/isomerase family.</text>
</comment>
<proteinExistence type="inferred from homology"/>
<organism evidence="4 5">
    <name type="scientific">Sphagnum jensenii</name>
    <dbReference type="NCBI Taxonomy" id="128206"/>
    <lineage>
        <taxon>Eukaryota</taxon>
        <taxon>Viridiplantae</taxon>
        <taxon>Streptophyta</taxon>
        <taxon>Embryophyta</taxon>
        <taxon>Bryophyta</taxon>
        <taxon>Sphagnophytina</taxon>
        <taxon>Sphagnopsida</taxon>
        <taxon>Sphagnales</taxon>
        <taxon>Sphagnaceae</taxon>
        <taxon>Sphagnum</taxon>
    </lineage>
</organism>
<comment type="function">
    <text evidence="2">Hydrolyzes 3-hydroxyisobutyryl-CoA (HIBYL-CoA), a saline catabolite. Has high activity toward isobutyryl-CoA. Could be an isobutyryl-CoA dehydrogenase that functions in valine catabolism.</text>
</comment>
<dbReference type="EMBL" id="OZ023706">
    <property type="protein sequence ID" value="CAK9876177.1"/>
    <property type="molecule type" value="Genomic_DNA"/>
</dbReference>
<keyword evidence="5" id="KW-1185">Reference proteome</keyword>
<evidence type="ECO:0000259" key="3">
    <source>
        <dbReference type="Pfam" id="PF16113"/>
    </source>
</evidence>
<accession>A0ABP1BKQ8</accession>
<dbReference type="PANTHER" id="PTHR43176:SF5">
    <property type="entry name" value="3-HYDROXYISOBUTYRYL-COA HYDROLASE-LIKE PROTEIN 4, MITOCHONDRIAL"/>
    <property type="match status" value="1"/>
</dbReference>
<gene>
    <name evidence="4" type="ORF">CSSPJE1EN2_LOCUS18399</name>
</gene>
<comment type="catalytic activity">
    <reaction evidence="2">
        <text>3-hydroxy-2-methylpropanoyl-CoA + H2O = 3-hydroxy-2-methylpropanoate + CoA + H(+)</text>
        <dbReference type="Rhea" id="RHEA:20888"/>
        <dbReference type="ChEBI" id="CHEBI:11805"/>
        <dbReference type="ChEBI" id="CHEBI:15377"/>
        <dbReference type="ChEBI" id="CHEBI:15378"/>
        <dbReference type="ChEBI" id="CHEBI:57287"/>
        <dbReference type="ChEBI" id="CHEBI:57340"/>
        <dbReference type="EC" id="3.1.2.4"/>
    </reaction>
</comment>
<dbReference type="SUPFAM" id="SSF52096">
    <property type="entry name" value="ClpP/crotonase"/>
    <property type="match status" value="1"/>
</dbReference>
<evidence type="ECO:0000256" key="2">
    <source>
        <dbReference type="RuleBase" id="RU369070"/>
    </source>
</evidence>
<dbReference type="InterPro" id="IPR045004">
    <property type="entry name" value="ECH_dom"/>
</dbReference>
<evidence type="ECO:0000256" key="1">
    <source>
        <dbReference type="ARBA" id="ARBA00022801"/>
    </source>
</evidence>